<dbReference type="Gene3D" id="3.40.630.30">
    <property type="match status" value="1"/>
</dbReference>
<dbReference type="SUPFAM" id="SSF55729">
    <property type="entry name" value="Acyl-CoA N-acyltransferases (Nat)"/>
    <property type="match status" value="1"/>
</dbReference>
<dbReference type="RefSeq" id="WP_135571900.1">
    <property type="nucleotide sequence ID" value="NZ_RQGK01000072.1"/>
</dbReference>
<name>A0A6N4QUG4_9LEPT</name>
<dbReference type="AlphaFoldDB" id="A0A6N4QUG4"/>
<dbReference type="InterPro" id="IPR016181">
    <property type="entry name" value="Acyl_CoA_acyltransferase"/>
</dbReference>
<evidence type="ECO:0000313" key="3">
    <source>
        <dbReference type="Proteomes" id="UP000297613"/>
    </source>
</evidence>
<keyword evidence="2" id="KW-0808">Transferase</keyword>
<dbReference type="GO" id="GO:0016747">
    <property type="term" value="F:acyltransferase activity, transferring groups other than amino-acyl groups"/>
    <property type="evidence" value="ECO:0007669"/>
    <property type="project" value="InterPro"/>
</dbReference>
<dbReference type="Pfam" id="PF13302">
    <property type="entry name" value="Acetyltransf_3"/>
    <property type="match status" value="1"/>
</dbReference>
<dbReference type="InterPro" id="IPR051531">
    <property type="entry name" value="N-acetyltransferase"/>
</dbReference>
<proteinExistence type="predicted"/>
<feature type="domain" description="N-acetyltransferase" evidence="1">
    <location>
        <begin position="6"/>
        <end position="168"/>
    </location>
</feature>
<reference evidence="2 3" key="1">
    <citation type="journal article" date="2019" name="PLoS Negl. Trop. Dis.">
        <title>Revisiting the worldwide diversity of Leptospira species in the environment.</title>
        <authorList>
            <person name="Vincent A.T."/>
            <person name="Schiettekatte O."/>
            <person name="Bourhy P."/>
            <person name="Veyrier F.J."/>
            <person name="Picardeau M."/>
        </authorList>
    </citation>
    <scope>NUCLEOTIDE SEQUENCE [LARGE SCALE GENOMIC DNA]</scope>
    <source>
        <strain evidence="2 3">201702445</strain>
    </source>
</reference>
<accession>A0A6N4QUG4</accession>
<dbReference type="EMBL" id="RQGM01000038">
    <property type="protein sequence ID" value="TGL84611.1"/>
    <property type="molecule type" value="Genomic_DNA"/>
</dbReference>
<organism evidence="2 3">
    <name type="scientific">Leptospira yasudae</name>
    <dbReference type="NCBI Taxonomy" id="2202201"/>
    <lineage>
        <taxon>Bacteria</taxon>
        <taxon>Pseudomonadati</taxon>
        <taxon>Spirochaetota</taxon>
        <taxon>Spirochaetia</taxon>
        <taxon>Leptospirales</taxon>
        <taxon>Leptospiraceae</taxon>
        <taxon>Leptospira</taxon>
    </lineage>
</organism>
<dbReference type="PANTHER" id="PTHR43792">
    <property type="entry name" value="GNAT FAMILY, PUTATIVE (AFU_ORTHOLOGUE AFUA_3G00765)-RELATED-RELATED"/>
    <property type="match status" value="1"/>
</dbReference>
<dbReference type="Proteomes" id="UP000297613">
    <property type="component" value="Unassembled WGS sequence"/>
</dbReference>
<evidence type="ECO:0000313" key="2">
    <source>
        <dbReference type="EMBL" id="TGL84611.1"/>
    </source>
</evidence>
<comment type="caution">
    <text evidence="2">The sequence shown here is derived from an EMBL/GenBank/DDBJ whole genome shotgun (WGS) entry which is preliminary data.</text>
</comment>
<dbReference type="PANTHER" id="PTHR43792:SF1">
    <property type="entry name" value="N-ACETYLTRANSFERASE DOMAIN-CONTAINING PROTEIN"/>
    <property type="match status" value="1"/>
</dbReference>
<dbReference type="PROSITE" id="PS51186">
    <property type="entry name" value="GNAT"/>
    <property type="match status" value="1"/>
</dbReference>
<evidence type="ECO:0000259" key="1">
    <source>
        <dbReference type="PROSITE" id="PS51186"/>
    </source>
</evidence>
<protein>
    <submittedName>
        <fullName evidence="2">N-acetyltransferase</fullName>
    </submittedName>
</protein>
<sequence length="183" mass="21271">METERLILREWEEKDLEPFYRMSSDPIVMEYFPALLTREDSEQFVEKMRAHFEEFGFGLWIVETKQTREWVGFTGFLNVSFQASFTPAVEIGWRLKPSFWDQGFASEAATACLKFGFARLQFSKVVSFTSILNVRSQAVMKRIGMKEVGVFQHPNLPAEHILSKHVLYQAARSEWENAAVPTF</sequence>
<gene>
    <name evidence="2" type="ORF">EHQ83_10800</name>
</gene>
<dbReference type="InterPro" id="IPR000182">
    <property type="entry name" value="GNAT_dom"/>
</dbReference>